<gene>
    <name evidence="2" type="ORF">Mal48_35360</name>
</gene>
<dbReference type="Proteomes" id="UP000315724">
    <property type="component" value="Chromosome"/>
</dbReference>
<feature type="transmembrane region" description="Helical" evidence="1">
    <location>
        <begin position="6"/>
        <end position="31"/>
    </location>
</feature>
<feature type="transmembrane region" description="Helical" evidence="1">
    <location>
        <begin position="43"/>
        <end position="64"/>
    </location>
</feature>
<dbReference type="KEGG" id="tpol:Mal48_35360"/>
<keyword evidence="1" id="KW-1133">Transmembrane helix</keyword>
<keyword evidence="1" id="KW-0472">Membrane</keyword>
<evidence type="ECO:0000313" key="2">
    <source>
        <dbReference type="EMBL" id="QDT34276.1"/>
    </source>
</evidence>
<feature type="transmembrane region" description="Helical" evidence="1">
    <location>
        <begin position="70"/>
        <end position="96"/>
    </location>
</feature>
<evidence type="ECO:0000313" key="3">
    <source>
        <dbReference type="Proteomes" id="UP000315724"/>
    </source>
</evidence>
<keyword evidence="1" id="KW-0812">Transmembrane</keyword>
<dbReference type="AlphaFoldDB" id="A0A517QRM2"/>
<keyword evidence="3" id="KW-1185">Reference proteome</keyword>
<dbReference type="EMBL" id="CP036267">
    <property type="protein sequence ID" value="QDT34276.1"/>
    <property type="molecule type" value="Genomic_DNA"/>
</dbReference>
<organism evidence="2 3">
    <name type="scientific">Thalassoglobus polymorphus</name>
    <dbReference type="NCBI Taxonomy" id="2527994"/>
    <lineage>
        <taxon>Bacteria</taxon>
        <taxon>Pseudomonadati</taxon>
        <taxon>Planctomycetota</taxon>
        <taxon>Planctomycetia</taxon>
        <taxon>Planctomycetales</taxon>
        <taxon>Planctomycetaceae</taxon>
        <taxon>Thalassoglobus</taxon>
    </lineage>
</organism>
<sequence>MFILSWCIAGLLIGLSLIGSLAQWNAIFLAIRRMRSDKTASGYSCVPLVIGLLGVIGMLLAPAVLLQQIWWVPLIVDPGSALMCTTGAVYGIGYLVRRFTRPTA</sequence>
<evidence type="ECO:0000256" key="1">
    <source>
        <dbReference type="SAM" id="Phobius"/>
    </source>
</evidence>
<reference evidence="2 3" key="1">
    <citation type="submission" date="2019-02" db="EMBL/GenBank/DDBJ databases">
        <title>Deep-cultivation of Planctomycetes and their phenomic and genomic characterization uncovers novel biology.</title>
        <authorList>
            <person name="Wiegand S."/>
            <person name="Jogler M."/>
            <person name="Boedeker C."/>
            <person name="Pinto D."/>
            <person name="Vollmers J."/>
            <person name="Rivas-Marin E."/>
            <person name="Kohn T."/>
            <person name="Peeters S.H."/>
            <person name="Heuer A."/>
            <person name="Rast P."/>
            <person name="Oberbeckmann S."/>
            <person name="Bunk B."/>
            <person name="Jeske O."/>
            <person name="Meyerdierks A."/>
            <person name="Storesund J.E."/>
            <person name="Kallscheuer N."/>
            <person name="Luecker S."/>
            <person name="Lage O.M."/>
            <person name="Pohl T."/>
            <person name="Merkel B.J."/>
            <person name="Hornburger P."/>
            <person name="Mueller R.-W."/>
            <person name="Bruemmer F."/>
            <person name="Labrenz M."/>
            <person name="Spormann A.M."/>
            <person name="Op den Camp H."/>
            <person name="Overmann J."/>
            <person name="Amann R."/>
            <person name="Jetten M.S.M."/>
            <person name="Mascher T."/>
            <person name="Medema M.H."/>
            <person name="Devos D.P."/>
            <person name="Kaster A.-K."/>
            <person name="Ovreas L."/>
            <person name="Rohde M."/>
            <person name="Galperin M.Y."/>
            <person name="Jogler C."/>
        </authorList>
    </citation>
    <scope>NUCLEOTIDE SEQUENCE [LARGE SCALE GENOMIC DNA]</scope>
    <source>
        <strain evidence="2 3">Mal48</strain>
    </source>
</reference>
<accession>A0A517QRM2</accession>
<name>A0A517QRM2_9PLAN</name>
<proteinExistence type="predicted"/>
<protein>
    <submittedName>
        <fullName evidence="2">Uncharacterized protein</fullName>
    </submittedName>
</protein>